<evidence type="ECO:0000259" key="3">
    <source>
        <dbReference type="SMART" id="SM00849"/>
    </source>
</evidence>
<proteinExistence type="inferred from homology"/>
<dbReference type="InterPro" id="IPR001279">
    <property type="entry name" value="Metallo-B-lactamas"/>
</dbReference>
<feature type="chain" id="PRO_5047145874" evidence="2">
    <location>
        <begin position="26"/>
        <end position="337"/>
    </location>
</feature>
<comment type="caution">
    <text evidence="4">The sequence shown here is derived from an EMBL/GenBank/DDBJ whole genome shotgun (WGS) entry which is preliminary data.</text>
</comment>
<dbReference type="InterPro" id="IPR050855">
    <property type="entry name" value="NDM-1-like"/>
</dbReference>
<protein>
    <submittedName>
        <fullName evidence="4">MBL fold metallo-hydrolase</fullName>
    </submittedName>
</protein>
<dbReference type="InterPro" id="IPR036866">
    <property type="entry name" value="RibonucZ/Hydroxyglut_hydro"/>
</dbReference>
<name>A0ABV8MKY2_9NEIS</name>
<evidence type="ECO:0000256" key="1">
    <source>
        <dbReference type="ARBA" id="ARBA00005250"/>
    </source>
</evidence>
<dbReference type="Pfam" id="PF00753">
    <property type="entry name" value="Lactamase_B"/>
    <property type="match status" value="1"/>
</dbReference>
<accession>A0ABV8MKY2</accession>
<dbReference type="Gene3D" id="3.60.15.10">
    <property type="entry name" value="Ribonuclease Z/Hydroxyacylglutathione hydrolase-like"/>
    <property type="match status" value="1"/>
</dbReference>
<gene>
    <name evidence="4" type="ORF">ACFOW7_05465</name>
</gene>
<feature type="domain" description="Metallo-beta-lactamase" evidence="3">
    <location>
        <begin position="74"/>
        <end position="265"/>
    </location>
</feature>
<comment type="similarity">
    <text evidence="1">Belongs to the metallo-beta-lactamase superfamily. Class-B beta-lactamase family.</text>
</comment>
<evidence type="ECO:0000256" key="2">
    <source>
        <dbReference type="SAM" id="SignalP"/>
    </source>
</evidence>
<dbReference type="EMBL" id="JBHSBU010000001">
    <property type="protein sequence ID" value="MFC4158807.1"/>
    <property type="molecule type" value="Genomic_DNA"/>
</dbReference>
<dbReference type="RefSeq" id="WP_378161884.1">
    <property type="nucleotide sequence ID" value="NZ_JBHSBU010000001.1"/>
</dbReference>
<dbReference type="PANTHER" id="PTHR42951">
    <property type="entry name" value="METALLO-BETA-LACTAMASE DOMAIN-CONTAINING"/>
    <property type="match status" value="1"/>
</dbReference>
<dbReference type="Proteomes" id="UP001595791">
    <property type="component" value="Unassembled WGS sequence"/>
</dbReference>
<dbReference type="CDD" id="cd16282">
    <property type="entry name" value="metallo-hydrolase-like_MBL-fold"/>
    <property type="match status" value="1"/>
</dbReference>
<feature type="signal peptide" evidence="2">
    <location>
        <begin position="1"/>
        <end position="25"/>
    </location>
</feature>
<keyword evidence="5" id="KW-1185">Reference proteome</keyword>
<dbReference type="PANTHER" id="PTHR42951:SF4">
    <property type="entry name" value="ACYL-COENZYME A THIOESTERASE MBLAC2"/>
    <property type="match status" value="1"/>
</dbReference>
<evidence type="ECO:0000313" key="4">
    <source>
        <dbReference type="EMBL" id="MFC4158807.1"/>
    </source>
</evidence>
<dbReference type="SUPFAM" id="SSF56281">
    <property type="entry name" value="Metallo-hydrolase/oxidoreductase"/>
    <property type="match status" value="1"/>
</dbReference>
<sequence>MKQLKQIALLVLALGSVVQAGAVQAADVHRSAEDPNLVWTASQVVLKSKEMGPGVFMVYPDDAEGKNKAGIPVATSGGFIIGDDGVLVIDSMLNRRLATQLIGLIRAKTDKPIRYIVNTSYHGDHSYGNQFFPREVAIIQHEATQSYIQSHFADDVKFMSTYFGKNQGLDELRPRRANLLLSDGGRLQIDLGRQKVEVMHLGFAQTKGDLFVWAPQQKVMFTGNPVIAMPPALPWLLDGHMVESTATLKKLRTLLPENAKIVPGHGVPTDVSTLDFNLRYLDTLREQVQAAIDRNLSEKDTAATVQMDEFKGYKLFPWVHSQMNVVKAYQELKGQAK</sequence>
<organism evidence="4 5">
    <name type="scientific">Chitinimonas lacunae</name>
    <dbReference type="NCBI Taxonomy" id="1963018"/>
    <lineage>
        <taxon>Bacteria</taxon>
        <taxon>Pseudomonadati</taxon>
        <taxon>Pseudomonadota</taxon>
        <taxon>Betaproteobacteria</taxon>
        <taxon>Neisseriales</taxon>
        <taxon>Chitinibacteraceae</taxon>
        <taxon>Chitinimonas</taxon>
    </lineage>
</organism>
<reference evidence="5" key="1">
    <citation type="journal article" date="2019" name="Int. J. Syst. Evol. Microbiol.">
        <title>The Global Catalogue of Microorganisms (GCM) 10K type strain sequencing project: providing services to taxonomists for standard genome sequencing and annotation.</title>
        <authorList>
            <consortium name="The Broad Institute Genomics Platform"/>
            <consortium name="The Broad Institute Genome Sequencing Center for Infectious Disease"/>
            <person name="Wu L."/>
            <person name="Ma J."/>
        </authorList>
    </citation>
    <scope>NUCLEOTIDE SEQUENCE [LARGE SCALE GENOMIC DNA]</scope>
    <source>
        <strain evidence="5">LMG 29894</strain>
    </source>
</reference>
<evidence type="ECO:0000313" key="5">
    <source>
        <dbReference type="Proteomes" id="UP001595791"/>
    </source>
</evidence>
<keyword evidence="2" id="KW-0732">Signal</keyword>
<dbReference type="SMART" id="SM00849">
    <property type="entry name" value="Lactamase_B"/>
    <property type="match status" value="1"/>
</dbReference>